<sequence length="342" mass="38089">MAPHALKTIINNAHVTSKPSGKCGIAESGGGIAKFLLLPSGDHNNQSLLGYQQRQHSNNIITTIHHNRNSVIIATSANTISPQYNSTGRELLCDRRKWNDQFRPRNLTLSAVRISAIQVANILSNYYVDQLEEVLKLDKRVADEDDPMTQQQADLMERMWEQVEWERRFQGIYQKCWTAFYTSQVTTIIMRGLEGMVVANCTASTADMYVIDPFAEAKRKFEHADYVHFGKSKSEVAQEMAVVCLRANALGFLADYIVQQSRLIYLTFWNSDDTTSECSRHRAIEIFWMRSTKLILSRCIGLLASCAGACLGTLLLPPGGYGTLLGSNVGDGIAGATMDALQ</sequence>
<feature type="transmembrane region" description="Helical" evidence="1">
    <location>
        <begin position="295"/>
        <end position="316"/>
    </location>
</feature>
<evidence type="ECO:0000256" key="1">
    <source>
        <dbReference type="SAM" id="Phobius"/>
    </source>
</evidence>
<keyword evidence="1" id="KW-0472">Membrane</keyword>
<dbReference type="AlphaFoldDB" id="A0A7S2KUB4"/>
<dbReference type="EMBL" id="HBGY01018359">
    <property type="protein sequence ID" value="CAD9586027.1"/>
    <property type="molecule type" value="Transcribed_RNA"/>
</dbReference>
<dbReference type="PANTHER" id="PTHR36074:SF1">
    <property type="entry name" value="ISOPENTENYL-DIPHOSPHATE DELTA-ISOMERASE"/>
    <property type="match status" value="1"/>
</dbReference>
<protein>
    <submittedName>
        <fullName evidence="2">Uncharacterized protein</fullName>
    </submittedName>
</protein>
<reference evidence="2" key="1">
    <citation type="submission" date="2021-01" db="EMBL/GenBank/DDBJ databases">
        <authorList>
            <person name="Corre E."/>
            <person name="Pelletier E."/>
            <person name="Niang G."/>
            <person name="Scheremetjew M."/>
            <person name="Finn R."/>
            <person name="Kale V."/>
            <person name="Holt S."/>
            <person name="Cochrane G."/>
            <person name="Meng A."/>
            <person name="Brown T."/>
            <person name="Cohen L."/>
        </authorList>
    </citation>
    <scope>NUCLEOTIDE SEQUENCE</scope>
    <source>
        <strain evidence="2">B650</strain>
    </source>
</reference>
<gene>
    <name evidence="2" type="ORF">LDAN0321_LOCUS11792</name>
</gene>
<name>A0A7S2KUB4_9STRA</name>
<proteinExistence type="predicted"/>
<keyword evidence="1" id="KW-0812">Transmembrane</keyword>
<keyword evidence="1" id="KW-1133">Transmembrane helix</keyword>
<organism evidence="2">
    <name type="scientific">Leptocylindrus danicus</name>
    <dbReference type="NCBI Taxonomy" id="163516"/>
    <lineage>
        <taxon>Eukaryota</taxon>
        <taxon>Sar</taxon>
        <taxon>Stramenopiles</taxon>
        <taxon>Ochrophyta</taxon>
        <taxon>Bacillariophyta</taxon>
        <taxon>Coscinodiscophyceae</taxon>
        <taxon>Chaetocerotophycidae</taxon>
        <taxon>Leptocylindrales</taxon>
        <taxon>Leptocylindraceae</taxon>
        <taxon>Leptocylindrus</taxon>
    </lineage>
</organism>
<accession>A0A7S2KUB4</accession>
<dbReference type="PANTHER" id="PTHR36074">
    <property type="entry name" value="ISOPENTENYL-DIPHOSPHATE DELTA-ISOMERASE"/>
    <property type="match status" value="1"/>
</dbReference>
<evidence type="ECO:0000313" key="2">
    <source>
        <dbReference type="EMBL" id="CAD9586027.1"/>
    </source>
</evidence>